<keyword evidence="4" id="KW-0808">Transferase</keyword>
<feature type="transmembrane region" description="Helical" evidence="8">
    <location>
        <begin position="226"/>
        <end position="248"/>
    </location>
</feature>
<proteinExistence type="predicted"/>
<evidence type="ECO:0000313" key="10">
    <source>
        <dbReference type="EMBL" id="GIE08805.1"/>
    </source>
</evidence>
<evidence type="ECO:0000256" key="3">
    <source>
        <dbReference type="ARBA" id="ARBA00022676"/>
    </source>
</evidence>
<comment type="subcellular location">
    <subcellularLocation>
        <location evidence="1">Cell membrane</location>
        <topology evidence="1">Multi-pass membrane protein</topology>
    </subcellularLocation>
</comment>
<feature type="domain" description="Glycosyltransferase RgtA/B/C/D-like" evidence="9">
    <location>
        <begin position="98"/>
        <end position="244"/>
    </location>
</feature>
<protein>
    <recommendedName>
        <fullName evidence="9">Glycosyltransferase RgtA/B/C/D-like domain-containing protein</fullName>
    </recommendedName>
</protein>
<dbReference type="Pfam" id="PF13231">
    <property type="entry name" value="PMT_2"/>
    <property type="match status" value="1"/>
</dbReference>
<gene>
    <name evidence="10" type="ORF">Afe05nite_06450</name>
</gene>
<dbReference type="GO" id="GO:0016763">
    <property type="term" value="F:pentosyltransferase activity"/>
    <property type="evidence" value="ECO:0007669"/>
    <property type="project" value="TreeGrafter"/>
</dbReference>
<feature type="transmembrane region" description="Helical" evidence="8">
    <location>
        <begin position="164"/>
        <end position="182"/>
    </location>
</feature>
<reference evidence="10" key="1">
    <citation type="submission" date="2021-01" db="EMBL/GenBank/DDBJ databases">
        <title>Whole genome shotgun sequence of Actinoplanes ferrugineus NBRC 15555.</title>
        <authorList>
            <person name="Komaki H."/>
            <person name="Tamura T."/>
        </authorList>
    </citation>
    <scope>NUCLEOTIDE SEQUENCE</scope>
    <source>
        <strain evidence="10">NBRC 15555</strain>
    </source>
</reference>
<evidence type="ECO:0000256" key="2">
    <source>
        <dbReference type="ARBA" id="ARBA00022475"/>
    </source>
</evidence>
<keyword evidence="7 8" id="KW-0472">Membrane</keyword>
<sequence>MSVSLSRGGILGQYGPDSGSVPTSTQVHLRLSYLVKAAQLRYWALPALLTAIVVSFRAGDAGLWRDEIASWSAATRPVGEIIAMGRNIDGVLVPYYLFLHAWIGVFGDSVLAMRVPSIIAMTATAAVVALLARRWWGESAGLLAGLLFAVVPAVSRYGQEIRGYAPAALFVMLATLLLTIALDRSRWWTWSLYAGCVTLAGLSHLLSLLVLTGHAVLVLVVDRRRAPWWALAAALGLGTVLLAVRSGLGQQSAQLNWLHPADFKTLTELPGSLFEVPVLGGAVCALALGARRSPAAILWAAVLLPVGLLFGYDHWRAPIFVPRYLLYLVPLLCVLAGAALAALRRPVALAAVLALGLIGLPSQQSIRRAHSPWDYRAAADVLLDHQVAGDGIVYAPRADWSVVDLGLSYYLRSRAPRDLLVVRDERANASLWATECATCLSGTQRIWVVAADNIDPSFRATDTNQLAAATRTALAPYHRSASYRVSGFTVTLFAAPLR</sequence>
<feature type="transmembrane region" description="Helical" evidence="8">
    <location>
        <begin position="296"/>
        <end position="312"/>
    </location>
</feature>
<organism evidence="10 11">
    <name type="scientific">Paractinoplanes ferrugineus</name>
    <dbReference type="NCBI Taxonomy" id="113564"/>
    <lineage>
        <taxon>Bacteria</taxon>
        <taxon>Bacillati</taxon>
        <taxon>Actinomycetota</taxon>
        <taxon>Actinomycetes</taxon>
        <taxon>Micromonosporales</taxon>
        <taxon>Micromonosporaceae</taxon>
        <taxon>Paractinoplanes</taxon>
    </lineage>
</organism>
<keyword evidence="5 8" id="KW-0812">Transmembrane</keyword>
<dbReference type="AlphaFoldDB" id="A0A919MDS1"/>
<keyword evidence="6 8" id="KW-1133">Transmembrane helix</keyword>
<evidence type="ECO:0000256" key="7">
    <source>
        <dbReference type="ARBA" id="ARBA00023136"/>
    </source>
</evidence>
<evidence type="ECO:0000259" key="9">
    <source>
        <dbReference type="Pfam" id="PF13231"/>
    </source>
</evidence>
<feature type="transmembrane region" description="Helical" evidence="8">
    <location>
        <begin position="40"/>
        <end position="58"/>
    </location>
</feature>
<feature type="transmembrane region" description="Helical" evidence="8">
    <location>
        <begin position="194"/>
        <end position="220"/>
    </location>
</feature>
<keyword evidence="11" id="KW-1185">Reference proteome</keyword>
<dbReference type="GO" id="GO:0005886">
    <property type="term" value="C:plasma membrane"/>
    <property type="evidence" value="ECO:0007669"/>
    <property type="project" value="UniProtKB-SubCell"/>
</dbReference>
<comment type="caution">
    <text evidence="10">The sequence shown here is derived from an EMBL/GenBank/DDBJ whole genome shotgun (WGS) entry which is preliminary data.</text>
</comment>
<name>A0A919MDS1_9ACTN</name>
<dbReference type="InterPro" id="IPR050297">
    <property type="entry name" value="LipidA_mod_glycosyltrf_83"/>
</dbReference>
<dbReference type="PANTHER" id="PTHR33908:SF11">
    <property type="entry name" value="MEMBRANE PROTEIN"/>
    <property type="match status" value="1"/>
</dbReference>
<feature type="transmembrane region" description="Helical" evidence="8">
    <location>
        <begin position="269"/>
        <end position="290"/>
    </location>
</feature>
<feature type="transmembrane region" description="Helical" evidence="8">
    <location>
        <begin position="324"/>
        <end position="342"/>
    </location>
</feature>
<keyword evidence="2" id="KW-1003">Cell membrane</keyword>
<dbReference type="PANTHER" id="PTHR33908">
    <property type="entry name" value="MANNOSYLTRANSFERASE YKCB-RELATED"/>
    <property type="match status" value="1"/>
</dbReference>
<evidence type="ECO:0000256" key="5">
    <source>
        <dbReference type="ARBA" id="ARBA00022692"/>
    </source>
</evidence>
<evidence type="ECO:0000313" key="11">
    <source>
        <dbReference type="Proteomes" id="UP000598174"/>
    </source>
</evidence>
<evidence type="ECO:0000256" key="4">
    <source>
        <dbReference type="ARBA" id="ARBA00022679"/>
    </source>
</evidence>
<evidence type="ECO:0000256" key="8">
    <source>
        <dbReference type="SAM" id="Phobius"/>
    </source>
</evidence>
<feature type="transmembrane region" description="Helical" evidence="8">
    <location>
        <begin position="111"/>
        <end position="132"/>
    </location>
</feature>
<keyword evidence="3" id="KW-0328">Glycosyltransferase</keyword>
<evidence type="ECO:0000256" key="1">
    <source>
        <dbReference type="ARBA" id="ARBA00004651"/>
    </source>
</evidence>
<dbReference type="InterPro" id="IPR038731">
    <property type="entry name" value="RgtA/B/C-like"/>
</dbReference>
<feature type="transmembrane region" description="Helical" evidence="8">
    <location>
        <begin position="139"/>
        <end position="158"/>
    </location>
</feature>
<dbReference type="EMBL" id="BOMM01000003">
    <property type="protein sequence ID" value="GIE08805.1"/>
    <property type="molecule type" value="Genomic_DNA"/>
</dbReference>
<accession>A0A919MDS1</accession>
<evidence type="ECO:0000256" key="6">
    <source>
        <dbReference type="ARBA" id="ARBA00022989"/>
    </source>
</evidence>
<dbReference type="GO" id="GO:0009103">
    <property type="term" value="P:lipopolysaccharide biosynthetic process"/>
    <property type="evidence" value="ECO:0007669"/>
    <property type="project" value="UniProtKB-ARBA"/>
</dbReference>
<dbReference type="Proteomes" id="UP000598174">
    <property type="component" value="Unassembled WGS sequence"/>
</dbReference>